<organism evidence="3 4">
    <name type="scientific">Devosia insulae DS-56</name>
    <dbReference type="NCBI Taxonomy" id="1116389"/>
    <lineage>
        <taxon>Bacteria</taxon>
        <taxon>Pseudomonadati</taxon>
        <taxon>Pseudomonadota</taxon>
        <taxon>Alphaproteobacteria</taxon>
        <taxon>Hyphomicrobiales</taxon>
        <taxon>Devosiaceae</taxon>
        <taxon>Devosia</taxon>
    </lineage>
</organism>
<feature type="signal peptide" evidence="1">
    <location>
        <begin position="1"/>
        <end position="22"/>
    </location>
</feature>
<dbReference type="OrthoDB" id="9814966at2"/>
<comment type="caution">
    <text evidence="3">The sequence shown here is derived from an EMBL/GenBank/DDBJ whole genome shotgun (WGS) entry which is preliminary data.</text>
</comment>
<feature type="chain" id="PRO_5009190233" evidence="1">
    <location>
        <begin position="23"/>
        <end position="260"/>
    </location>
</feature>
<keyword evidence="4" id="KW-1185">Reference proteome</keyword>
<gene>
    <name evidence="3" type="ORF">VW23_000480</name>
</gene>
<dbReference type="InterPro" id="IPR000073">
    <property type="entry name" value="AB_hydrolase_1"/>
</dbReference>
<dbReference type="PANTHER" id="PTHR37017:SF11">
    <property type="entry name" value="ESTERASE_LIPASE_THIOESTERASE DOMAIN-CONTAINING PROTEIN"/>
    <property type="match status" value="1"/>
</dbReference>
<protein>
    <submittedName>
        <fullName evidence="3">Alpha/beta hydrolase</fullName>
    </submittedName>
</protein>
<dbReference type="EMBL" id="LAJE02000400">
    <property type="protein sequence ID" value="OEO28104.1"/>
    <property type="molecule type" value="Genomic_DNA"/>
</dbReference>
<accession>A0A1E5XHZ7</accession>
<sequence>MHKSLALLAVAAAIGVASGAAAQDSAKPTIVLVHGAFADASGWKGVISKLNKDGYRTIAPANHLRTLSGDAASVSSLLKAIEGDVVLVAHSYGGMVISQAADGQANVKALVFVDGFMPDVGEAAFPLSAKFPGSVVGESLWQVALPDGGQDLYLQPDKFNAAFAADVPSELATFMAETQRPLTLAAGTEPATAAAWKSIPTWSIWGSDDLVIPAAVHAWQAERSGAVKAVEIKGGSHALLISHPAEVAALIEEAAAARSD</sequence>
<keyword evidence="3" id="KW-0378">Hydrolase</keyword>
<dbReference type="Pfam" id="PF12697">
    <property type="entry name" value="Abhydrolase_6"/>
    <property type="match status" value="1"/>
</dbReference>
<dbReference type="GO" id="GO:0016787">
    <property type="term" value="F:hydrolase activity"/>
    <property type="evidence" value="ECO:0007669"/>
    <property type="project" value="UniProtKB-KW"/>
</dbReference>
<feature type="domain" description="AB hydrolase-1" evidence="2">
    <location>
        <begin position="30"/>
        <end position="249"/>
    </location>
</feature>
<dbReference type="SUPFAM" id="SSF53474">
    <property type="entry name" value="alpha/beta-Hydrolases"/>
    <property type="match status" value="1"/>
</dbReference>
<dbReference type="Proteomes" id="UP000095463">
    <property type="component" value="Unassembled WGS sequence"/>
</dbReference>
<reference evidence="3 4" key="1">
    <citation type="journal article" date="2015" name="Genome Announc.">
        <title>Genome Assemblies of Three Soil-Associated Devosia species: D. insulae, D. limi, and D. soli.</title>
        <authorList>
            <person name="Hassan Y.I."/>
            <person name="Lepp D."/>
            <person name="Zhou T."/>
        </authorList>
    </citation>
    <scope>NUCLEOTIDE SEQUENCE [LARGE SCALE GENOMIC DNA]</scope>
    <source>
        <strain evidence="3 4">DS-56</strain>
    </source>
</reference>
<keyword evidence="1" id="KW-0732">Signal</keyword>
<dbReference type="PANTHER" id="PTHR37017">
    <property type="entry name" value="AB HYDROLASE-1 DOMAIN-CONTAINING PROTEIN-RELATED"/>
    <property type="match status" value="1"/>
</dbReference>
<evidence type="ECO:0000313" key="4">
    <source>
        <dbReference type="Proteomes" id="UP000095463"/>
    </source>
</evidence>
<dbReference type="InterPro" id="IPR052897">
    <property type="entry name" value="Sec-Metab_Biosynth_Hydrolase"/>
</dbReference>
<evidence type="ECO:0000313" key="3">
    <source>
        <dbReference type="EMBL" id="OEO28104.1"/>
    </source>
</evidence>
<dbReference type="AlphaFoldDB" id="A0A1E5XHZ7"/>
<name>A0A1E5XHZ7_9HYPH</name>
<proteinExistence type="predicted"/>
<dbReference type="Gene3D" id="3.40.50.1820">
    <property type="entry name" value="alpha/beta hydrolase"/>
    <property type="match status" value="1"/>
</dbReference>
<dbReference type="InterPro" id="IPR029058">
    <property type="entry name" value="AB_hydrolase_fold"/>
</dbReference>
<evidence type="ECO:0000259" key="2">
    <source>
        <dbReference type="Pfam" id="PF12697"/>
    </source>
</evidence>
<evidence type="ECO:0000256" key="1">
    <source>
        <dbReference type="SAM" id="SignalP"/>
    </source>
</evidence>